<dbReference type="Proteomes" id="UP001054889">
    <property type="component" value="Unassembled WGS sequence"/>
</dbReference>
<evidence type="ECO:0000259" key="1">
    <source>
        <dbReference type="PROSITE" id="PS50172"/>
    </source>
</evidence>
<protein>
    <recommendedName>
        <fullName evidence="1">BRCT domain-containing protein</fullName>
    </recommendedName>
</protein>
<dbReference type="PANTHER" id="PTHR47576:SF2">
    <property type="entry name" value="BRCT DOMAIN DNA REPAIR PROTEIN-RELATED"/>
    <property type="match status" value="1"/>
</dbReference>
<reference evidence="2" key="2">
    <citation type="submission" date="2021-12" db="EMBL/GenBank/DDBJ databases">
        <title>Resequencing data analysis of finger millet.</title>
        <authorList>
            <person name="Hatakeyama M."/>
            <person name="Aluri S."/>
            <person name="Balachadran M.T."/>
            <person name="Sivarajan S.R."/>
            <person name="Poveda L."/>
            <person name="Shimizu-Inatsugi R."/>
            <person name="Schlapbach R."/>
            <person name="Sreeman S.M."/>
            <person name="Shimizu K.K."/>
        </authorList>
    </citation>
    <scope>NUCLEOTIDE SEQUENCE</scope>
</reference>
<comment type="caution">
    <text evidence="2">The sequence shown here is derived from an EMBL/GenBank/DDBJ whole genome shotgun (WGS) entry which is preliminary data.</text>
</comment>
<proteinExistence type="predicted"/>
<dbReference type="AlphaFoldDB" id="A0AAV5CKX8"/>
<accession>A0AAV5CKX8</accession>
<reference evidence="2" key="1">
    <citation type="journal article" date="2018" name="DNA Res.">
        <title>Multiple hybrid de novo genome assembly of finger millet, an orphan allotetraploid crop.</title>
        <authorList>
            <person name="Hatakeyama M."/>
            <person name="Aluri S."/>
            <person name="Balachadran M.T."/>
            <person name="Sivarajan S.R."/>
            <person name="Patrignani A."/>
            <person name="Gruter S."/>
            <person name="Poveda L."/>
            <person name="Shimizu-Inatsugi R."/>
            <person name="Baeten J."/>
            <person name="Francoijs K.J."/>
            <person name="Nataraja K.N."/>
            <person name="Reddy Y.A.N."/>
            <person name="Phadnis S."/>
            <person name="Ravikumar R.L."/>
            <person name="Schlapbach R."/>
            <person name="Sreeman S.M."/>
            <person name="Shimizu K.K."/>
        </authorList>
    </citation>
    <scope>NUCLEOTIDE SEQUENCE</scope>
</reference>
<name>A0AAV5CKX8_ELECO</name>
<organism evidence="2 3">
    <name type="scientific">Eleusine coracana subsp. coracana</name>
    <dbReference type="NCBI Taxonomy" id="191504"/>
    <lineage>
        <taxon>Eukaryota</taxon>
        <taxon>Viridiplantae</taxon>
        <taxon>Streptophyta</taxon>
        <taxon>Embryophyta</taxon>
        <taxon>Tracheophyta</taxon>
        <taxon>Spermatophyta</taxon>
        <taxon>Magnoliopsida</taxon>
        <taxon>Liliopsida</taxon>
        <taxon>Poales</taxon>
        <taxon>Poaceae</taxon>
        <taxon>PACMAD clade</taxon>
        <taxon>Chloridoideae</taxon>
        <taxon>Cynodonteae</taxon>
        <taxon>Eleusininae</taxon>
        <taxon>Eleusine</taxon>
    </lineage>
</organism>
<feature type="domain" description="BRCT" evidence="1">
    <location>
        <begin position="108"/>
        <end position="188"/>
    </location>
</feature>
<feature type="domain" description="BRCT" evidence="1">
    <location>
        <begin position="1"/>
        <end position="53"/>
    </location>
</feature>
<dbReference type="PROSITE" id="PS50172">
    <property type="entry name" value="BRCT"/>
    <property type="match status" value="2"/>
</dbReference>
<dbReference type="Gene3D" id="3.40.50.10190">
    <property type="entry name" value="BRCT domain"/>
    <property type="match status" value="2"/>
</dbReference>
<gene>
    <name evidence="2" type="primary">ga15725</name>
    <name evidence="2" type="ORF">PR202_ga15725</name>
</gene>
<evidence type="ECO:0000313" key="2">
    <source>
        <dbReference type="EMBL" id="GJM98695.1"/>
    </source>
</evidence>
<sequence>MPWFLNTQHSYAGRKFEHALKHGPRNGLFLVTLGWFVDCVRRNMRLDESLYGIKNIGENGLPLGEFNHLVGVPVSENSCLPPVIFQDKACADTTLKHPLQTHRKEDGLNELVFRNETIYIDPGISSEMRKKISGAATREGAKLLEHWFIGCHATYVVCEDASVKKYVGHSDNIVTPLWILKTVKEKNLQRLVHLSSDLARHVAMVLESEESCAVPIHPITPTTLLDSICWTISEPTSSASIYTDSSWSDDATEQQSTTYFDANGDGRDPHQLTDNFSHPLRESEQSELIFKNHFLTILFPIDRFGELGPSSRTFYSNGGFTRLQVLDHIYNFYQENMSIDEIDMALHTDSRHADRLRSLYASSESAEKVFIAFKRIDFLGSRRSFEALKRLNRENNSNVYELVIRA</sequence>
<dbReference type="InterPro" id="IPR036420">
    <property type="entry name" value="BRCT_dom_sf"/>
</dbReference>
<dbReference type="PANTHER" id="PTHR47576">
    <property type="entry name" value="BRCT DOMAIN DNA REPAIR PROTEIN-RELATED"/>
    <property type="match status" value="1"/>
</dbReference>
<dbReference type="EMBL" id="BQKI01000007">
    <property type="protein sequence ID" value="GJM98695.1"/>
    <property type="molecule type" value="Genomic_DNA"/>
</dbReference>
<evidence type="ECO:0000313" key="3">
    <source>
        <dbReference type="Proteomes" id="UP001054889"/>
    </source>
</evidence>
<keyword evidence="3" id="KW-1185">Reference proteome</keyword>
<dbReference type="SUPFAM" id="SSF52113">
    <property type="entry name" value="BRCT domain"/>
    <property type="match status" value="2"/>
</dbReference>
<dbReference type="InterPro" id="IPR001357">
    <property type="entry name" value="BRCT_dom"/>
</dbReference>